<reference evidence="4 5" key="1">
    <citation type="journal article" date="2011" name="PLoS ONE">
        <title>Haloquadratum walsbyi: limited diversity in a global pond.</title>
        <authorList>
            <person name="Dyall-Smith M."/>
            <person name="Pfeiffer F."/>
            <person name="Klee K."/>
            <person name="Palm P."/>
            <person name="Gross K."/>
            <person name="Schuster S.C."/>
            <person name="Rampp M."/>
            <person name="Oesterhelt D."/>
        </authorList>
    </citation>
    <scope>NUCLEOTIDE SEQUENCE [LARGE SCALE GENOMIC DNA]</scope>
    <source>
        <strain evidence="5">DSM 16854 / JCM 12705 / C23</strain>
    </source>
</reference>
<dbReference type="OrthoDB" id="306492at2157"/>
<dbReference type="GO" id="GO:0031412">
    <property type="term" value="P:gas vesicle organization"/>
    <property type="evidence" value="ECO:0007669"/>
    <property type="project" value="InterPro"/>
</dbReference>
<dbReference type="RefSeq" id="WP_014555586.1">
    <property type="nucleotide sequence ID" value="NC_017459.1"/>
</dbReference>
<proteinExistence type="inferred from homology"/>
<evidence type="ECO:0000313" key="5">
    <source>
        <dbReference type="Proteomes" id="UP000007954"/>
    </source>
</evidence>
<accession>G0LIA1</accession>
<comment type="similarity">
    <text evidence="3">Belongs to the gas vesicle GvpK family.</text>
</comment>
<evidence type="ECO:0000313" key="4">
    <source>
        <dbReference type="EMBL" id="CCC39821.1"/>
    </source>
</evidence>
<dbReference type="GeneID" id="12446605"/>
<dbReference type="Pfam" id="PF05121">
    <property type="entry name" value="GvpK"/>
    <property type="match status" value="1"/>
</dbReference>
<dbReference type="Proteomes" id="UP000007954">
    <property type="component" value="Chromosome"/>
</dbReference>
<gene>
    <name evidence="4" type="primary">gvpK</name>
    <name evidence="4" type="ordered locus">Hqrw_1905</name>
</gene>
<evidence type="ECO:0000256" key="3">
    <source>
        <dbReference type="ARBA" id="ARBA00035659"/>
    </source>
</evidence>
<dbReference type="PANTHER" id="PTHR40137:SF2">
    <property type="entry name" value="PROTEIN GVPK 1"/>
    <property type="match status" value="1"/>
</dbReference>
<evidence type="ECO:0000256" key="2">
    <source>
        <dbReference type="ARBA" id="ARBA00035108"/>
    </source>
</evidence>
<comment type="subcellular location">
    <subcellularLocation>
        <location evidence="2">Gas vesicle</location>
    </subcellularLocation>
</comment>
<dbReference type="PANTHER" id="PTHR40137">
    <property type="entry name" value="PROTEIN GVPK 1"/>
    <property type="match status" value="1"/>
</dbReference>
<dbReference type="HOGENOM" id="CLU_155015_1_0_2"/>
<name>G0LIA1_HALWC</name>
<dbReference type="AlphaFoldDB" id="G0LIA1"/>
<organism evidence="4 5">
    <name type="scientific">Haloquadratum walsbyi (strain DSM 16854 / JCM 12705 / C23)</name>
    <dbReference type="NCBI Taxonomy" id="768065"/>
    <lineage>
        <taxon>Archaea</taxon>
        <taxon>Methanobacteriati</taxon>
        <taxon>Methanobacteriota</taxon>
        <taxon>Stenosarchaea group</taxon>
        <taxon>Halobacteria</taxon>
        <taxon>Halobacteriales</taxon>
        <taxon>Haloferacaceae</taxon>
        <taxon>Haloquadratum</taxon>
    </lineage>
</organism>
<dbReference type="GO" id="GO:0031411">
    <property type="term" value="C:gas vesicle"/>
    <property type="evidence" value="ECO:0007669"/>
    <property type="project" value="UniProtKB-SubCell"/>
</dbReference>
<protein>
    <submittedName>
        <fullName evidence="4">Gas-vesicle operon protein GvpK</fullName>
    </submittedName>
</protein>
<evidence type="ECO:0000256" key="1">
    <source>
        <dbReference type="ARBA" id="ARBA00022987"/>
    </source>
</evidence>
<keyword evidence="1" id="KW-0304">Gas vesicle</keyword>
<dbReference type="EMBL" id="FR746099">
    <property type="protein sequence ID" value="CCC39821.1"/>
    <property type="molecule type" value="Genomic_DNA"/>
</dbReference>
<dbReference type="KEGG" id="hwc:Hqrw_1905"/>
<sequence>MELTLDNQDSDVSGGIIALVVSVVELLVEALEQEAVRRMESGNLSDAEVERLGRQLQAIETEVEQLKQRENIDDDVTEFKRDLDHVVRGAIKQTRTYQNDETAETAEAHDFMSIFDSTQTEDIPSNYTDNIQSE</sequence>
<dbReference type="InterPro" id="IPR007805">
    <property type="entry name" value="GvpK"/>
</dbReference>